<reference evidence="3" key="1">
    <citation type="submission" date="2020-11" db="EMBL/GenBank/DDBJ databases">
        <authorList>
            <consortium name="DOE Joint Genome Institute"/>
            <person name="Ahrendt S."/>
            <person name="Riley R."/>
            <person name="Andreopoulos W."/>
            <person name="Labutti K."/>
            <person name="Pangilinan J."/>
            <person name="Ruiz-Duenas F.J."/>
            <person name="Barrasa J.M."/>
            <person name="Sanchez-Garcia M."/>
            <person name="Camarero S."/>
            <person name="Miyauchi S."/>
            <person name="Serrano A."/>
            <person name="Linde D."/>
            <person name="Babiker R."/>
            <person name="Drula E."/>
            <person name="Ayuso-Fernandez I."/>
            <person name="Pacheco R."/>
            <person name="Padilla G."/>
            <person name="Ferreira P."/>
            <person name="Barriuso J."/>
            <person name="Kellner H."/>
            <person name="Castanera R."/>
            <person name="Alfaro M."/>
            <person name="Ramirez L."/>
            <person name="Pisabarro A.G."/>
            <person name="Kuo A."/>
            <person name="Tritt A."/>
            <person name="Lipzen A."/>
            <person name="He G."/>
            <person name="Yan M."/>
            <person name="Ng V."/>
            <person name="Cullen D."/>
            <person name="Martin F."/>
            <person name="Rosso M.-N."/>
            <person name="Henrissat B."/>
            <person name="Hibbett D."/>
            <person name="Martinez A.T."/>
            <person name="Grigoriev I.V."/>
        </authorList>
    </citation>
    <scope>NUCLEOTIDE SEQUENCE</scope>
    <source>
        <strain evidence="3">ATCC 90797</strain>
    </source>
</reference>
<dbReference type="OrthoDB" id="3067629at2759"/>
<comment type="similarity">
    <text evidence="1">Belongs to the UPF0612 family.</text>
</comment>
<evidence type="ECO:0000313" key="4">
    <source>
        <dbReference type="Proteomes" id="UP000807025"/>
    </source>
</evidence>
<gene>
    <name evidence="3" type="ORF">BDN71DRAFT_1591686</name>
</gene>
<feature type="domain" description="Mug135-like C-terminal" evidence="2">
    <location>
        <begin position="99"/>
        <end position="173"/>
    </location>
</feature>
<dbReference type="AlphaFoldDB" id="A0A9P5ZR28"/>
<evidence type="ECO:0000256" key="1">
    <source>
        <dbReference type="ARBA" id="ARBA00005788"/>
    </source>
</evidence>
<keyword evidence="4" id="KW-1185">Reference proteome</keyword>
<proteinExistence type="inferred from homology"/>
<sequence length="187" mass="20757">MIRIAPSQTILGRFMTGARLYAIIAPSSFRKGNQCIEDVGSSVLRQNLIEIKDSIVDLKQDLKQEMWGVKQEMQGVAQELRDLRQESVDLRRLISKFINGTRAEGSTLPYEEVPFTDGAMPSKSLRRLTTLQTITALSSAHADSYLDGHGIEQANHSATLAGKQQQVAKQIGVASDVLRHRFGNYDV</sequence>
<evidence type="ECO:0000313" key="3">
    <source>
        <dbReference type="EMBL" id="KAF9492409.1"/>
    </source>
</evidence>
<dbReference type="Proteomes" id="UP000807025">
    <property type="component" value="Unassembled WGS sequence"/>
</dbReference>
<comment type="caution">
    <text evidence="3">The sequence shown here is derived from an EMBL/GenBank/DDBJ whole genome shotgun (WGS) entry which is preliminary data.</text>
</comment>
<dbReference type="Pfam" id="PF08593">
    <property type="entry name" value="Mug135_C"/>
    <property type="match status" value="1"/>
</dbReference>
<organism evidence="3 4">
    <name type="scientific">Pleurotus eryngii</name>
    <name type="common">Boletus of the steppes</name>
    <dbReference type="NCBI Taxonomy" id="5323"/>
    <lineage>
        <taxon>Eukaryota</taxon>
        <taxon>Fungi</taxon>
        <taxon>Dikarya</taxon>
        <taxon>Basidiomycota</taxon>
        <taxon>Agaricomycotina</taxon>
        <taxon>Agaricomycetes</taxon>
        <taxon>Agaricomycetidae</taxon>
        <taxon>Agaricales</taxon>
        <taxon>Pleurotineae</taxon>
        <taxon>Pleurotaceae</taxon>
        <taxon>Pleurotus</taxon>
    </lineage>
</organism>
<dbReference type="InterPro" id="IPR013902">
    <property type="entry name" value="Mug135-like_C"/>
</dbReference>
<accession>A0A9P5ZR28</accession>
<name>A0A9P5ZR28_PLEER</name>
<evidence type="ECO:0000259" key="2">
    <source>
        <dbReference type="Pfam" id="PF08593"/>
    </source>
</evidence>
<protein>
    <recommendedName>
        <fullName evidence="2">Mug135-like C-terminal domain-containing protein</fullName>
    </recommendedName>
</protein>
<dbReference type="EMBL" id="MU154602">
    <property type="protein sequence ID" value="KAF9492409.1"/>
    <property type="molecule type" value="Genomic_DNA"/>
</dbReference>